<comment type="cofactor">
    <cofactor evidence="1">
        <name>pyridoxal 5'-phosphate</name>
        <dbReference type="ChEBI" id="CHEBI:597326"/>
    </cofactor>
</comment>
<keyword evidence="2" id="KW-0210">Decarboxylase</keyword>
<evidence type="ECO:0000256" key="2">
    <source>
        <dbReference type="ARBA" id="ARBA00022793"/>
    </source>
</evidence>
<dbReference type="Gene3D" id="3.90.1150.10">
    <property type="entry name" value="Aspartate Aminotransferase, domain 1"/>
    <property type="match status" value="1"/>
</dbReference>
<dbReference type="PANTHER" id="PTHR11999">
    <property type="entry name" value="GROUP II PYRIDOXAL-5-PHOSPHATE DECARBOXYLASE"/>
    <property type="match status" value="1"/>
</dbReference>
<dbReference type="AlphaFoldDB" id="A0A7R8H9X7"/>
<dbReference type="InterPro" id="IPR015422">
    <property type="entry name" value="PyrdxlP-dep_Trfase_small"/>
</dbReference>
<dbReference type="GO" id="GO:0016831">
    <property type="term" value="F:carboxy-lyase activity"/>
    <property type="evidence" value="ECO:0007669"/>
    <property type="project" value="UniProtKB-KW"/>
</dbReference>
<dbReference type="SUPFAM" id="SSF53383">
    <property type="entry name" value="PLP-dependent transferases"/>
    <property type="match status" value="1"/>
</dbReference>
<sequence length="114" mass="13221">MDTSVTLSRPCRGIKLWFHIRLNGLEKLQKIVRSHCNLAKFVGELISEDERFELLKVTLSVSIFRGEMYLTKTLFKGKTYLRFLIGAPDENQKDVAQAWKIIVNHIDKIEEDQG</sequence>
<keyword evidence="5" id="KW-1185">Reference proteome</keyword>
<evidence type="ECO:0000256" key="3">
    <source>
        <dbReference type="ARBA" id="ARBA00022898"/>
    </source>
</evidence>
<dbReference type="Proteomes" id="UP000675881">
    <property type="component" value="Chromosome 5"/>
</dbReference>
<dbReference type="GO" id="GO:0030170">
    <property type="term" value="F:pyridoxal phosphate binding"/>
    <property type="evidence" value="ECO:0007669"/>
    <property type="project" value="InterPro"/>
</dbReference>
<dbReference type="GO" id="GO:0019752">
    <property type="term" value="P:carboxylic acid metabolic process"/>
    <property type="evidence" value="ECO:0007669"/>
    <property type="project" value="InterPro"/>
</dbReference>
<proteinExistence type="predicted"/>
<dbReference type="InterPro" id="IPR010977">
    <property type="entry name" value="Aromatic_deC"/>
</dbReference>
<name>A0A7R8H9X7_LEPSM</name>
<organism evidence="4 5">
    <name type="scientific">Lepeophtheirus salmonis</name>
    <name type="common">Salmon louse</name>
    <name type="synonym">Caligus salmonis</name>
    <dbReference type="NCBI Taxonomy" id="72036"/>
    <lineage>
        <taxon>Eukaryota</taxon>
        <taxon>Metazoa</taxon>
        <taxon>Ecdysozoa</taxon>
        <taxon>Arthropoda</taxon>
        <taxon>Crustacea</taxon>
        <taxon>Multicrustacea</taxon>
        <taxon>Hexanauplia</taxon>
        <taxon>Copepoda</taxon>
        <taxon>Siphonostomatoida</taxon>
        <taxon>Caligidae</taxon>
        <taxon>Lepeophtheirus</taxon>
    </lineage>
</organism>
<dbReference type="InterPro" id="IPR002129">
    <property type="entry name" value="PyrdxlP-dep_de-COase"/>
</dbReference>
<keyword evidence="3" id="KW-0663">Pyridoxal phosphate</keyword>
<reference evidence="4" key="1">
    <citation type="submission" date="2021-02" db="EMBL/GenBank/DDBJ databases">
        <authorList>
            <person name="Bekaert M."/>
        </authorList>
    </citation>
    <scope>NUCLEOTIDE SEQUENCE</scope>
    <source>
        <strain evidence="4">IoA-00</strain>
    </source>
</reference>
<dbReference type="Pfam" id="PF00282">
    <property type="entry name" value="Pyridoxal_deC"/>
    <property type="match status" value="1"/>
</dbReference>
<evidence type="ECO:0000313" key="4">
    <source>
        <dbReference type="EMBL" id="CAF2961568.1"/>
    </source>
</evidence>
<accession>A0A7R8H9X7</accession>
<dbReference type="InterPro" id="IPR015424">
    <property type="entry name" value="PyrdxlP-dep_Trfase"/>
</dbReference>
<dbReference type="EMBL" id="HG994584">
    <property type="protein sequence ID" value="CAF2961568.1"/>
    <property type="molecule type" value="Genomic_DNA"/>
</dbReference>
<dbReference type="GO" id="GO:0005737">
    <property type="term" value="C:cytoplasm"/>
    <property type="evidence" value="ECO:0007669"/>
    <property type="project" value="TreeGrafter"/>
</dbReference>
<dbReference type="OrthoDB" id="639767at2759"/>
<evidence type="ECO:0000256" key="1">
    <source>
        <dbReference type="ARBA" id="ARBA00001933"/>
    </source>
</evidence>
<dbReference type="Gene3D" id="3.90.1150.170">
    <property type="match status" value="1"/>
</dbReference>
<gene>
    <name evidence="4" type="ORF">LSAA_10342</name>
</gene>
<dbReference type="PANTHER" id="PTHR11999:SF70">
    <property type="entry name" value="MIP05841P"/>
    <property type="match status" value="1"/>
</dbReference>
<keyword evidence="2" id="KW-0456">Lyase</keyword>
<protein>
    <submittedName>
        <fullName evidence="4">(salmon louse) hypothetical protein</fullName>
    </submittedName>
</protein>
<evidence type="ECO:0000313" key="5">
    <source>
        <dbReference type="Proteomes" id="UP000675881"/>
    </source>
</evidence>